<dbReference type="AlphaFoldDB" id="A0AA95SAJ6"/>
<dbReference type="InterPro" id="IPR024499">
    <property type="entry name" value="Mbeg1-like"/>
</dbReference>
<dbReference type="InterPro" id="IPR029058">
    <property type="entry name" value="AB_hydrolase_fold"/>
</dbReference>
<organism evidence="1 2">
    <name type="scientific">Neobacillus novalis</name>
    <dbReference type="NCBI Taxonomy" id="220687"/>
    <lineage>
        <taxon>Bacteria</taxon>
        <taxon>Bacillati</taxon>
        <taxon>Bacillota</taxon>
        <taxon>Bacilli</taxon>
        <taxon>Bacillales</taxon>
        <taxon>Bacillaceae</taxon>
        <taxon>Neobacillus</taxon>
    </lineage>
</organism>
<keyword evidence="2" id="KW-1185">Reference proteome</keyword>
<dbReference type="EMBL" id="CP126114">
    <property type="protein sequence ID" value="WHY85484.1"/>
    <property type="molecule type" value="Genomic_DNA"/>
</dbReference>
<evidence type="ECO:0000313" key="1">
    <source>
        <dbReference type="EMBL" id="WHY85484.1"/>
    </source>
</evidence>
<gene>
    <name evidence="1" type="ORF">QNH39_23180</name>
</gene>
<name>A0AA95SAJ6_9BACI</name>
<sequence>MSLSKLTDEEKYLLLQFSYIDIPSSISIDPEIHTDIQSLLPRMLEAKGDLKDNESFQAILKYVNDPKGSNLANIQLTGYQNNNPSWKEVFHGKFTSGFVGYALKDDEGNATALFRGSENPFNPLNFTTDWSSNIEAGIGQEIQQQKEAAKFYEDFILGAKGDTFVIGHSKGGNLANYVLVNYFNKDEKLKSYVVNGAPLNWWILSKEQKEILKSERNMFIVHEDDAVSQLGHVSYVNKTVKTKNKMGKLALLSAVLAYGVLALDAHDLKAVEFDENGNFIGASDGASNGRMGGNFVFSGIMLPLSFEALTDKAIASVKHAVFQMMIITLVKAADMKQKLDEKLLQIKIECLRYIFTVMKVSQKLKQELSQFFDRFIDKAKSFASLLWGTLTGGHGFAVEPILKVDLSRLAYYSSRLQALKRRTEHMNSMIDSLYRDADLLDLGHVLKADMLTTFHFKLNDNIQYLNRTMELLEKGEAALLRKAEAIR</sequence>
<protein>
    <submittedName>
        <fullName evidence="1">DUF2974 domain-containing protein</fullName>
    </submittedName>
</protein>
<dbReference type="KEGG" id="nnv:QNH39_23180"/>
<reference evidence="1" key="1">
    <citation type="submission" date="2023-05" db="EMBL/GenBank/DDBJ databases">
        <title>Comparative genomics of Bacillaceae isolates and their secondary metabolite potential.</title>
        <authorList>
            <person name="Song L."/>
            <person name="Nielsen L.J."/>
            <person name="Mohite O."/>
            <person name="Xu X."/>
            <person name="Weber T."/>
            <person name="Kovacs A.T."/>
        </authorList>
    </citation>
    <scope>NUCLEOTIDE SEQUENCE</scope>
    <source>
        <strain evidence="1">XLM17</strain>
    </source>
</reference>
<dbReference type="Pfam" id="PF11187">
    <property type="entry name" value="Mbeg1-like"/>
    <property type="match status" value="1"/>
</dbReference>
<dbReference type="SUPFAM" id="SSF53474">
    <property type="entry name" value="alpha/beta-Hydrolases"/>
    <property type="match status" value="1"/>
</dbReference>
<evidence type="ECO:0000313" key="2">
    <source>
        <dbReference type="Proteomes" id="UP001178288"/>
    </source>
</evidence>
<accession>A0AA95SAJ6</accession>
<dbReference type="RefSeq" id="WP_066092000.1">
    <property type="nucleotide sequence ID" value="NZ_CP126114.1"/>
</dbReference>
<proteinExistence type="predicted"/>
<dbReference type="Proteomes" id="UP001178288">
    <property type="component" value="Chromosome"/>
</dbReference>